<protein>
    <submittedName>
        <fullName evidence="1">Uncharacterized protein</fullName>
    </submittedName>
</protein>
<reference evidence="1" key="1">
    <citation type="submission" date="2022-08" db="EMBL/GenBank/DDBJ databases">
        <title>Genome Sequence of Fusarium decemcellulare.</title>
        <authorList>
            <person name="Buettner E."/>
        </authorList>
    </citation>
    <scope>NUCLEOTIDE SEQUENCE</scope>
    <source>
        <strain evidence="1">Babe19</strain>
    </source>
</reference>
<comment type="caution">
    <text evidence="1">The sequence shown here is derived from an EMBL/GenBank/DDBJ whole genome shotgun (WGS) entry which is preliminary data.</text>
</comment>
<gene>
    <name evidence="1" type="ORF">NM208_g13752</name>
</gene>
<evidence type="ECO:0000313" key="1">
    <source>
        <dbReference type="EMBL" id="KAJ3520329.1"/>
    </source>
</evidence>
<organism evidence="1 2">
    <name type="scientific">Fusarium decemcellulare</name>
    <dbReference type="NCBI Taxonomy" id="57161"/>
    <lineage>
        <taxon>Eukaryota</taxon>
        <taxon>Fungi</taxon>
        <taxon>Dikarya</taxon>
        <taxon>Ascomycota</taxon>
        <taxon>Pezizomycotina</taxon>
        <taxon>Sordariomycetes</taxon>
        <taxon>Hypocreomycetidae</taxon>
        <taxon>Hypocreales</taxon>
        <taxon>Nectriaceae</taxon>
        <taxon>Fusarium</taxon>
        <taxon>Fusarium decemcellulare species complex</taxon>
    </lineage>
</organism>
<accession>A0ACC1RKJ2</accession>
<name>A0ACC1RKJ2_9HYPO</name>
<keyword evidence="2" id="KW-1185">Reference proteome</keyword>
<proteinExistence type="predicted"/>
<dbReference type="Proteomes" id="UP001148629">
    <property type="component" value="Unassembled WGS sequence"/>
</dbReference>
<dbReference type="EMBL" id="JANRMS010002925">
    <property type="protein sequence ID" value="KAJ3520329.1"/>
    <property type="molecule type" value="Genomic_DNA"/>
</dbReference>
<evidence type="ECO:0000313" key="2">
    <source>
        <dbReference type="Proteomes" id="UP001148629"/>
    </source>
</evidence>
<sequence length="483" mass="54011">MVFLTFLLLSAFAGPSAAFSIPDAAQRVLQGHAEAHDPPRGNHRVIQQNDSICNASTPQWTGSVSLGGERDMFFCEWLFKSRKDAETDPLIIWLNGGPGASSLLGAFYEIGPCSVDEAGRETEPNMLNWANFANMLFIEWVLLAPTVWFKLTTKPSQPIGVGFSRTHDPDLWTRDLQEGGMDFDKFLDGFLDVFPEFHDRPIHFAGESFGGKYVPVYSAMTRRKFASIILVDPLIDLYNTIMGLYDHFCVGHAEGDAVRPPRYMNDTACERMEELSVNCEKMGQVCRDTYDENLCAGAVAACEPVGEEYMREVVPGGRHPYDDRLACKEPPLCGNLGMERVSTYLNRDEVQKALGFPHHIDFQSVNMELNAKWSSQADVTLPSTRELSTLLDQRQTRVINTQGLLRTLDSLAWKGRPGFRAANLEPWYYNNDDGTRIKGGTVKSHKMLTLVTLDSAGHMSPHDQPVAAARVVQAWLHDKPLDF</sequence>